<gene>
    <name evidence="2" type="ORF">S12H4_21679</name>
</gene>
<comment type="caution">
    <text evidence="2">The sequence shown here is derived from an EMBL/GenBank/DDBJ whole genome shotgun (WGS) entry which is preliminary data.</text>
</comment>
<keyword evidence="1" id="KW-0812">Transmembrane</keyword>
<sequence>HLILPALPFEIGEIGFWDPRLATILIIVGVIIGLIVFLLGTAKKPRRSKVFVGGEILDEEAARITGPNFYSSVNTLGMLKKTYDFGEGGAFDFYNYLLGITRGLAVVFRDVINSSFVGAYKFIGKLISALSRLTSALHTGELYNYVGWLFLGGIIILILLVL</sequence>
<dbReference type="EMBL" id="BARW01011185">
    <property type="protein sequence ID" value="GAI84875.1"/>
    <property type="molecule type" value="Genomic_DNA"/>
</dbReference>
<name>X1TBC3_9ZZZZ</name>
<evidence type="ECO:0008006" key="3">
    <source>
        <dbReference type="Google" id="ProtNLM"/>
    </source>
</evidence>
<feature type="non-terminal residue" evidence="2">
    <location>
        <position position="1"/>
    </location>
</feature>
<evidence type="ECO:0000313" key="2">
    <source>
        <dbReference type="EMBL" id="GAI84875.1"/>
    </source>
</evidence>
<reference evidence="2" key="1">
    <citation type="journal article" date="2014" name="Front. Microbiol.">
        <title>High frequency of phylogenetically diverse reductive dehalogenase-homologous genes in deep subseafloor sedimentary metagenomes.</title>
        <authorList>
            <person name="Kawai M."/>
            <person name="Futagami T."/>
            <person name="Toyoda A."/>
            <person name="Takaki Y."/>
            <person name="Nishi S."/>
            <person name="Hori S."/>
            <person name="Arai W."/>
            <person name="Tsubouchi T."/>
            <person name="Morono Y."/>
            <person name="Uchiyama I."/>
            <person name="Ito T."/>
            <person name="Fujiyama A."/>
            <person name="Inagaki F."/>
            <person name="Takami H."/>
        </authorList>
    </citation>
    <scope>NUCLEOTIDE SEQUENCE</scope>
    <source>
        <strain evidence="2">Expedition CK06-06</strain>
    </source>
</reference>
<keyword evidence="1" id="KW-0472">Membrane</keyword>
<evidence type="ECO:0000256" key="1">
    <source>
        <dbReference type="SAM" id="Phobius"/>
    </source>
</evidence>
<dbReference type="AlphaFoldDB" id="X1TBC3"/>
<feature type="transmembrane region" description="Helical" evidence="1">
    <location>
        <begin position="20"/>
        <end position="39"/>
    </location>
</feature>
<accession>X1TBC3</accession>
<organism evidence="2">
    <name type="scientific">marine sediment metagenome</name>
    <dbReference type="NCBI Taxonomy" id="412755"/>
    <lineage>
        <taxon>unclassified sequences</taxon>
        <taxon>metagenomes</taxon>
        <taxon>ecological metagenomes</taxon>
    </lineage>
</organism>
<feature type="transmembrane region" description="Helical" evidence="1">
    <location>
        <begin position="142"/>
        <end position="161"/>
    </location>
</feature>
<proteinExistence type="predicted"/>
<protein>
    <recommendedName>
        <fullName evidence="3">NADH-quinone oxidoreductase subunit L</fullName>
    </recommendedName>
</protein>
<keyword evidence="1" id="KW-1133">Transmembrane helix</keyword>